<keyword evidence="2" id="KW-1185">Reference proteome</keyword>
<reference evidence="1 2" key="1">
    <citation type="journal article" date="2017" name="Int. J. Syst. Evol. Microbiol.">
        <title>Rhodosalinus sediminis gen. nov., sp. nov., isolated from marine saltern.</title>
        <authorList>
            <person name="Guo L.Y."/>
            <person name="Ling S.K."/>
            <person name="Li C.M."/>
            <person name="Chen G.J."/>
            <person name="Du Z.J."/>
        </authorList>
    </citation>
    <scope>NUCLEOTIDE SEQUENCE [LARGE SCALE GENOMIC DNA]</scope>
    <source>
        <strain evidence="1 2">WDN1C137</strain>
    </source>
</reference>
<dbReference type="RefSeq" id="WP_115979610.1">
    <property type="nucleotide sequence ID" value="NZ_CAJXNW010000171.1"/>
</dbReference>
<dbReference type="OrthoDB" id="7860733at2"/>
<accession>A0A3D9BSQ0</accession>
<name>A0A3D9BSQ0_9RHOB</name>
<evidence type="ECO:0000313" key="2">
    <source>
        <dbReference type="Proteomes" id="UP000257131"/>
    </source>
</evidence>
<gene>
    <name evidence="1" type="ORF">DRV84_09290</name>
</gene>
<evidence type="ECO:0008006" key="3">
    <source>
        <dbReference type="Google" id="ProtNLM"/>
    </source>
</evidence>
<dbReference type="AlphaFoldDB" id="A0A3D9BSQ0"/>
<dbReference type="Proteomes" id="UP000257131">
    <property type="component" value="Unassembled WGS sequence"/>
</dbReference>
<dbReference type="EMBL" id="QOHR01000011">
    <property type="protein sequence ID" value="REC56462.1"/>
    <property type="molecule type" value="Genomic_DNA"/>
</dbReference>
<proteinExistence type="predicted"/>
<dbReference type="SUPFAM" id="SSF55136">
    <property type="entry name" value="Probable bacterial effector-binding domain"/>
    <property type="match status" value="1"/>
</dbReference>
<protein>
    <recommendedName>
        <fullName evidence="3">AraC family transcriptional regulator</fullName>
    </recommendedName>
</protein>
<organism evidence="1 2">
    <name type="scientific">Rhodosalinus sediminis</name>
    <dbReference type="NCBI Taxonomy" id="1940533"/>
    <lineage>
        <taxon>Bacteria</taxon>
        <taxon>Pseudomonadati</taxon>
        <taxon>Pseudomonadota</taxon>
        <taxon>Alphaproteobacteria</taxon>
        <taxon>Rhodobacterales</taxon>
        <taxon>Paracoccaceae</taxon>
        <taxon>Rhodosalinus</taxon>
    </lineage>
</organism>
<dbReference type="InterPro" id="IPR011256">
    <property type="entry name" value="Reg_factor_effector_dom_sf"/>
</dbReference>
<sequence length="155" mass="16285">MSDYHVTETEPRPYLYAARICGMDPADVADAMAGAFAEVRAFMERHGIAPAGPPLTVFEGDDPALVHFRAGVFVSEADAARAGEGVAAGWTPGGRALHFTHAGPCALLGAHEAAAMARVGRRGLRPEAPTWEVYPDAPVAAARRGERAEVYCALG</sequence>
<dbReference type="Gene3D" id="3.20.80.10">
    <property type="entry name" value="Regulatory factor, effector binding domain"/>
    <property type="match status" value="1"/>
</dbReference>
<evidence type="ECO:0000313" key="1">
    <source>
        <dbReference type="EMBL" id="REC56462.1"/>
    </source>
</evidence>
<comment type="caution">
    <text evidence="1">The sequence shown here is derived from an EMBL/GenBank/DDBJ whole genome shotgun (WGS) entry which is preliminary data.</text>
</comment>